<dbReference type="InterPro" id="IPR042087">
    <property type="entry name" value="DNA_pol_B_thumb"/>
</dbReference>
<dbReference type="GO" id="GO:0003677">
    <property type="term" value="F:DNA binding"/>
    <property type="evidence" value="ECO:0007669"/>
    <property type="project" value="UniProtKB-KW"/>
</dbReference>
<evidence type="ECO:0000256" key="1">
    <source>
        <dbReference type="ARBA" id="ARBA00005755"/>
    </source>
</evidence>
<dbReference type="OrthoDB" id="323192at2157"/>
<evidence type="ECO:0000256" key="4">
    <source>
        <dbReference type="ARBA" id="ARBA00022932"/>
    </source>
</evidence>
<organism evidence="11 12">
    <name type="scientific">Halococcus saccharolyticus DSM 5350</name>
    <dbReference type="NCBI Taxonomy" id="1227455"/>
    <lineage>
        <taxon>Archaea</taxon>
        <taxon>Methanobacteriati</taxon>
        <taxon>Methanobacteriota</taxon>
        <taxon>Stenosarchaea group</taxon>
        <taxon>Halobacteria</taxon>
        <taxon>Halobacteriales</taxon>
        <taxon>Halococcaceae</taxon>
        <taxon>Halococcus</taxon>
    </lineage>
</organism>
<dbReference type="PANTHER" id="PTHR10322:SF23">
    <property type="entry name" value="DNA POLYMERASE DELTA CATALYTIC SUBUNIT"/>
    <property type="match status" value="1"/>
</dbReference>
<dbReference type="STRING" id="1227455.C449_06226"/>
<dbReference type="Pfam" id="PF03104">
    <property type="entry name" value="DNA_pol_B_exo1"/>
    <property type="match status" value="1"/>
</dbReference>
<dbReference type="InterPro" id="IPR036397">
    <property type="entry name" value="RNaseH_sf"/>
</dbReference>
<dbReference type="Proteomes" id="UP000011669">
    <property type="component" value="Unassembled WGS sequence"/>
</dbReference>
<dbReference type="RefSeq" id="WP_006077103.1">
    <property type="nucleotide sequence ID" value="NZ_AOMD01000016.1"/>
</dbReference>
<dbReference type="EC" id="2.7.7.7" evidence="7"/>
<dbReference type="Gene3D" id="1.10.287.690">
    <property type="entry name" value="Helix hairpin bin"/>
    <property type="match status" value="1"/>
</dbReference>
<dbReference type="Gene3D" id="1.10.132.60">
    <property type="entry name" value="DNA polymerase family B, C-terminal domain"/>
    <property type="match status" value="1"/>
</dbReference>
<dbReference type="InParanoid" id="M0MN01"/>
<feature type="region of interest" description="Disordered" evidence="8">
    <location>
        <begin position="254"/>
        <end position="286"/>
    </location>
</feature>
<feature type="domain" description="DNA-directed DNA polymerase family B exonuclease" evidence="10">
    <location>
        <begin position="161"/>
        <end position="395"/>
    </location>
</feature>
<dbReference type="Gene3D" id="3.30.342.10">
    <property type="entry name" value="DNA Polymerase, chain B, domain 1"/>
    <property type="match status" value="1"/>
</dbReference>
<dbReference type="InterPro" id="IPR012337">
    <property type="entry name" value="RNaseH-like_sf"/>
</dbReference>
<feature type="region of interest" description="Disordered" evidence="8">
    <location>
        <begin position="1"/>
        <end position="51"/>
    </location>
</feature>
<dbReference type="SUPFAM" id="SSF56672">
    <property type="entry name" value="DNA/RNA polymerases"/>
    <property type="match status" value="1"/>
</dbReference>
<evidence type="ECO:0000256" key="5">
    <source>
        <dbReference type="ARBA" id="ARBA00023125"/>
    </source>
</evidence>
<evidence type="ECO:0000256" key="6">
    <source>
        <dbReference type="ARBA" id="ARBA00049244"/>
    </source>
</evidence>
<dbReference type="InterPro" id="IPR006133">
    <property type="entry name" value="DNA-dir_DNA_pol_B_exonuc"/>
</dbReference>
<dbReference type="InterPro" id="IPR050240">
    <property type="entry name" value="DNA_pol_type-B"/>
</dbReference>
<dbReference type="AlphaFoldDB" id="M0MN01"/>
<name>M0MN01_9EURY</name>
<keyword evidence="3 7" id="KW-0548">Nucleotidyltransferase</keyword>
<dbReference type="SUPFAM" id="SSF53098">
    <property type="entry name" value="Ribonuclease H-like"/>
    <property type="match status" value="1"/>
</dbReference>
<feature type="compositionally biased region" description="Polar residues" evidence="8">
    <location>
        <begin position="1"/>
        <end position="11"/>
    </location>
</feature>
<comment type="catalytic activity">
    <reaction evidence="6 7">
        <text>DNA(n) + a 2'-deoxyribonucleoside 5'-triphosphate = DNA(n+1) + diphosphate</text>
        <dbReference type="Rhea" id="RHEA:22508"/>
        <dbReference type="Rhea" id="RHEA-COMP:17339"/>
        <dbReference type="Rhea" id="RHEA-COMP:17340"/>
        <dbReference type="ChEBI" id="CHEBI:33019"/>
        <dbReference type="ChEBI" id="CHEBI:61560"/>
        <dbReference type="ChEBI" id="CHEBI:173112"/>
        <dbReference type="EC" id="2.7.7.7"/>
    </reaction>
</comment>
<evidence type="ECO:0000256" key="3">
    <source>
        <dbReference type="ARBA" id="ARBA00022695"/>
    </source>
</evidence>
<dbReference type="PANTHER" id="PTHR10322">
    <property type="entry name" value="DNA POLYMERASE CATALYTIC SUBUNIT"/>
    <property type="match status" value="1"/>
</dbReference>
<sequence length="923" mass="104094">MTEEGTTQATLGDSVAPGGNDRSAAATAARAVAGDGGANAEITDPAARRYPDADNTVEIAVTQVDYTIEGSGDEETPIIHVFGRTDEGEVEHIRVHEFRPYFYAPTESLAADDDRLDHDRITGWEESAADGDSYESIRGESLTKIFGQTPRDVGQIRDRFDHYEADVLFPNRFLIDTDVTSGIRVPERRATDDALVVPHDEVEPIEMQAEARVCTFDIEVDDRSGFPEDGEETIICLSSHDSTCDEYAVWLYESPDGESGPEELAKYEGIDGGSGDDGGSGSEDDEIDADVHRFDTEEAMLAAFLDYIEDTDPDVMTGWNFTDFDAPYFIDRLEELGGADCEEHDLDPDRLSRVNEVWRSDWQGPNVKGRVMFDLLYAYQRTQFTELDSYRLDAVGEVELDAGKERYPGDIGDLWEDDPERLLEYNLRDVELCVEIDRQQGVIPFWQEVATFVGCKLEDATTPGDAVDMYVLHEAHGKFALPSKGQQETEDFEGGAVFDPITGVKEMVSVLDLKSLYPMSMVTINASPETQVDPETYDGETYQTPTGIHFRKEPDGMIREMVDELLTEREEKKARRDDHTPGTGEYQRFDRQQQAVKVIMNSLYGVFGWDRFRLYDRAMSAGVTSTNREVIAFTEGAANEMGYDVAYGDTDSVMLELGADTTKDEAIEQAFAIEDHINDAYDEFARDSLNADDHRFQIEFEKLYRRFFQAGKKKRYAGHIIWKEGKDVDDVDITGFEYKRSDIAPITKRVQREVIERIVHGEDLDEVETYVHDVIQEFSAEGSVPLDEIGIPGGIGKRLDDYDTDTAQVRGAKYANLLLGTNFQRGSKPKRLYLDRVHPDFFERVDDSAFDTAEQALYTEFRRTPDVICFEYEDQIPEEFEVDWEKMLEKTLKGPIARVIEAVGVSWQEVKSGQTQTGLQSFT</sequence>
<dbReference type="Gene3D" id="3.90.1600.10">
    <property type="entry name" value="Palm domain of DNA polymerase"/>
    <property type="match status" value="1"/>
</dbReference>
<dbReference type="SMART" id="SM00486">
    <property type="entry name" value="POLBc"/>
    <property type="match status" value="1"/>
</dbReference>
<dbReference type="InterPro" id="IPR023211">
    <property type="entry name" value="DNA_pol_palm_dom_sf"/>
</dbReference>
<keyword evidence="5 7" id="KW-0238">DNA-binding</keyword>
<dbReference type="CDD" id="cd00145">
    <property type="entry name" value="POLBc"/>
    <property type="match status" value="1"/>
</dbReference>
<protein>
    <recommendedName>
        <fullName evidence="7">DNA polymerase</fullName>
        <ecNumber evidence="7">2.7.7.7</ecNumber>
    </recommendedName>
</protein>
<feature type="compositionally biased region" description="Low complexity" evidence="8">
    <location>
        <begin position="18"/>
        <end position="33"/>
    </location>
</feature>
<evidence type="ECO:0000259" key="9">
    <source>
        <dbReference type="Pfam" id="PF00136"/>
    </source>
</evidence>
<keyword evidence="2 7" id="KW-0808">Transferase</keyword>
<dbReference type="PROSITE" id="PS00116">
    <property type="entry name" value="DNA_POLYMERASE_B"/>
    <property type="match status" value="1"/>
</dbReference>
<evidence type="ECO:0000259" key="10">
    <source>
        <dbReference type="Pfam" id="PF03104"/>
    </source>
</evidence>
<keyword evidence="7" id="KW-0235">DNA replication</keyword>
<comment type="caution">
    <text evidence="11">The sequence shown here is derived from an EMBL/GenBank/DDBJ whole genome shotgun (WGS) entry which is preliminary data.</text>
</comment>
<dbReference type="PATRIC" id="fig|1227455.4.peg.1269"/>
<keyword evidence="4 7" id="KW-0239">DNA-directed DNA polymerase</keyword>
<dbReference type="EMBL" id="AOMD01000016">
    <property type="protein sequence ID" value="EMA45835.1"/>
    <property type="molecule type" value="Genomic_DNA"/>
</dbReference>
<evidence type="ECO:0000313" key="12">
    <source>
        <dbReference type="Proteomes" id="UP000011669"/>
    </source>
</evidence>
<dbReference type="GO" id="GO:0000166">
    <property type="term" value="F:nucleotide binding"/>
    <property type="evidence" value="ECO:0007669"/>
    <property type="project" value="InterPro"/>
</dbReference>
<dbReference type="GO" id="GO:0006261">
    <property type="term" value="P:DNA-templated DNA replication"/>
    <property type="evidence" value="ECO:0007669"/>
    <property type="project" value="TreeGrafter"/>
</dbReference>
<dbReference type="InterPro" id="IPR017964">
    <property type="entry name" value="DNA-dir_DNA_pol_B_CS"/>
</dbReference>
<comment type="similarity">
    <text evidence="1 7">Belongs to the DNA polymerase type-B family.</text>
</comment>
<dbReference type="CDD" id="cd05160">
    <property type="entry name" value="DEDDy_DNA_polB_exo"/>
    <property type="match status" value="1"/>
</dbReference>
<dbReference type="Gene3D" id="3.30.420.10">
    <property type="entry name" value="Ribonuclease H-like superfamily/Ribonuclease H"/>
    <property type="match status" value="1"/>
</dbReference>
<feature type="compositionally biased region" description="Gly residues" evidence="8">
    <location>
        <begin position="270"/>
        <end position="281"/>
    </location>
</feature>
<gene>
    <name evidence="11" type="ORF">C449_06226</name>
</gene>
<evidence type="ECO:0000256" key="8">
    <source>
        <dbReference type="SAM" id="MobiDB-lite"/>
    </source>
</evidence>
<dbReference type="InterPro" id="IPR006172">
    <property type="entry name" value="DNA-dir_DNA_pol_B"/>
</dbReference>
<dbReference type="GO" id="GO:0003887">
    <property type="term" value="F:DNA-directed DNA polymerase activity"/>
    <property type="evidence" value="ECO:0007669"/>
    <property type="project" value="UniProtKB-KW"/>
</dbReference>
<evidence type="ECO:0000256" key="7">
    <source>
        <dbReference type="RuleBase" id="RU000442"/>
    </source>
</evidence>
<feature type="domain" description="DNA-directed DNA polymerase family B multifunctional" evidence="9">
    <location>
        <begin position="470"/>
        <end position="807"/>
    </location>
</feature>
<proteinExistence type="inferred from homology"/>
<dbReference type="Pfam" id="PF00136">
    <property type="entry name" value="DNA_pol_B"/>
    <property type="match status" value="1"/>
</dbReference>
<dbReference type="InterPro" id="IPR043502">
    <property type="entry name" value="DNA/RNA_pol_sf"/>
</dbReference>
<keyword evidence="12" id="KW-1185">Reference proteome</keyword>
<reference evidence="11 12" key="1">
    <citation type="journal article" date="2014" name="PLoS Genet.">
        <title>Phylogenetically driven sequencing of extremely halophilic archaea reveals strategies for static and dynamic osmo-response.</title>
        <authorList>
            <person name="Becker E.A."/>
            <person name="Seitzer P.M."/>
            <person name="Tritt A."/>
            <person name="Larsen D."/>
            <person name="Krusor M."/>
            <person name="Yao A.I."/>
            <person name="Wu D."/>
            <person name="Madern D."/>
            <person name="Eisen J.A."/>
            <person name="Darling A.E."/>
            <person name="Facciotti M.T."/>
        </authorList>
    </citation>
    <scope>NUCLEOTIDE SEQUENCE [LARGE SCALE GENOMIC DNA]</scope>
    <source>
        <strain evidence="11 12">DSM 5350</strain>
    </source>
</reference>
<evidence type="ECO:0000256" key="2">
    <source>
        <dbReference type="ARBA" id="ARBA00022679"/>
    </source>
</evidence>
<dbReference type="InterPro" id="IPR006134">
    <property type="entry name" value="DNA-dir_DNA_pol_B_multi_dom"/>
</dbReference>
<evidence type="ECO:0000313" key="11">
    <source>
        <dbReference type="EMBL" id="EMA45835.1"/>
    </source>
</evidence>
<accession>M0MN01</accession>
<dbReference type="PRINTS" id="PR00106">
    <property type="entry name" value="DNAPOLB"/>
</dbReference>